<feature type="transmembrane region" description="Helical" evidence="1">
    <location>
        <begin position="46"/>
        <end position="66"/>
    </location>
</feature>
<feature type="transmembrane region" description="Helical" evidence="1">
    <location>
        <begin position="16"/>
        <end position="34"/>
    </location>
</feature>
<evidence type="ECO:0000256" key="1">
    <source>
        <dbReference type="SAM" id="Phobius"/>
    </source>
</evidence>
<feature type="domain" description="DUF7981" evidence="2">
    <location>
        <begin position="11"/>
        <end position="77"/>
    </location>
</feature>
<organism evidence="3 4">
    <name type="scientific">Halorubrum pallidum</name>
    <dbReference type="NCBI Taxonomy" id="1526114"/>
    <lineage>
        <taxon>Archaea</taxon>
        <taxon>Methanobacteriati</taxon>
        <taxon>Methanobacteriota</taxon>
        <taxon>Stenosarchaea group</taxon>
        <taxon>Halobacteria</taxon>
        <taxon>Halobacteriales</taxon>
        <taxon>Haloferacaceae</taxon>
        <taxon>Halorubrum</taxon>
    </lineage>
</organism>
<reference evidence="3 4" key="1">
    <citation type="journal article" date="2019" name="Int. J. Syst. Evol. Microbiol.">
        <title>The Global Catalogue of Microorganisms (GCM) 10K type strain sequencing project: providing services to taxonomists for standard genome sequencing and annotation.</title>
        <authorList>
            <consortium name="The Broad Institute Genomics Platform"/>
            <consortium name="The Broad Institute Genome Sequencing Center for Infectious Disease"/>
            <person name="Wu L."/>
            <person name="Ma J."/>
        </authorList>
    </citation>
    <scope>NUCLEOTIDE SEQUENCE [LARGE SCALE GENOMIC DNA]</scope>
    <source>
        <strain evidence="3 4">PJ61</strain>
    </source>
</reference>
<dbReference type="Pfam" id="PF25938">
    <property type="entry name" value="DUF7981"/>
    <property type="match status" value="1"/>
</dbReference>
<dbReference type="InterPro" id="IPR058287">
    <property type="entry name" value="DUF7981"/>
</dbReference>
<name>A0ABD5T4H5_9EURY</name>
<dbReference type="Proteomes" id="UP001596274">
    <property type="component" value="Unassembled WGS sequence"/>
</dbReference>
<comment type="caution">
    <text evidence="3">The sequence shown here is derived from an EMBL/GenBank/DDBJ whole genome shotgun (WGS) entry which is preliminary data.</text>
</comment>
<evidence type="ECO:0000313" key="4">
    <source>
        <dbReference type="Proteomes" id="UP001596274"/>
    </source>
</evidence>
<dbReference type="AlphaFoldDB" id="A0ABD5T4H5"/>
<dbReference type="EMBL" id="JBHSWT010000602">
    <property type="protein sequence ID" value="MFC6772012.1"/>
    <property type="molecule type" value="Genomic_DNA"/>
</dbReference>
<keyword evidence="1" id="KW-0472">Membrane</keyword>
<gene>
    <name evidence="3" type="ORF">ACFQDD_10885</name>
</gene>
<keyword evidence="4" id="KW-1185">Reference proteome</keyword>
<evidence type="ECO:0000259" key="2">
    <source>
        <dbReference type="Pfam" id="PF25938"/>
    </source>
</evidence>
<proteinExistence type="predicted"/>
<protein>
    <recommendedName>
        <fullName evidence="2">DUF7981 domain-containing protein</fullName>
    </recommendedName>
</protein>
<keyword evidence="1" id="KW-1133">Transmembrane helix</keyword>
<sequence>MGDGDGPVIDARAKSAALWGLVGGLSFLALAQGYRLVAGSDLPVSFAGAVAIATGIAVASGGIAYVTEHRLRAKRRT</sequence>
<keyword evidence="1" id="KW-0812">Transmembrane</keyword>
<evidence type="ECO:0000313" key="3">
    <source>
        <dbReference type="EMBL" id="MFC6772012.1"/>
    </source>
</evidence>
<accession>A0ABD5T4H5</accession>